<dbReference type="SUPFAM" id="SSF141571">
    <property type="entry name" value="Pentapeptide repeat-like"/>
    <property type="match status" value="2"/>
</dbReference>
<dbReference type="InterPro" id="IPR001646">
    <property type="entry name" value="5peptide_repeat"/>
</dbReference>
<dbReference type="Pfam" id="PF13599">
    <property type="entry name" value="Pentapeptide_4"/>
    <property type="match status" value="1"/>
</dbReference>
<dbReference type="EMBL" id="CP031146">
    <property type="protein sequence ID" value="AXM95521.1"/>
    <property type="molecule type" value="Genomic_DNA"/>
</dbReference>
<name>A0AAD0R028_PSEDL</name>
<reference evidence="2 3" key="1">
    <citation type="submission" date="2018-07" db="EMBL/GenBank/DDBJ databases">
        <title>Complete genome sequence of a Pseudomonas plecoglossicida strain pathogenic to the marine fish, Larimichthys crocea.</title>
        <authorList>
            <person name="Tao Z."/>
        </authorList>
    </citation>
    <scope>NUCLEOTIDE SEQUENCE [LARGE SCALE GENOMIC DNA]</scope>
    <source>
        <strain evidence="2 3">XSDHY-P</strain>
    </source>
</reference>
<evidence type="ECO:0000313" key="3">
    <source>
        <dbReference type="Proteomes" id="UP000256503"/>
    </source>
</evidence>
<evidence type="ECO:0000259" key="1">
    <source>
        <dbReference type="Pfam" id="PF09937"/>
    </source>
</evidence>
<evidence type="ECO:0000313" key="2">
    <source>
        <dbReference type="EMBL" id="AXM95521.1"/>
    </source>
</evidence>
<dbReference type="Pfam" id="PF09937">
    <property type="entry name" value="DUF2169"/>
    <property type="match status" value="1"/>
</dbReference>
<dbReference type="Gene3D" id="2.160.20.80">
    <property type="entry name" value="E3 ubiquitin-protein ligase SopA"/>
    <property type="match status" value="2"/>
</dbReference>
<dbReference type="PANTHER" id="PTHR14136">
    <property type="entry name" value="BTB_POZ DOMAIN-CONTAINING PROTEIN KCTD9"/>
    <property type="match status" value="1"/>
</dbReference>
<dbReference type="InterPro" id="IPR018683">
    <property type="entry name" value="DUF2169"/>
</dbReference>
<dbReference type="PANTHER" id="PTHR14136:SF17">
    <property type="entry name" value="BTB_POZ DOMAIN-CONTAINING PROTEIN KCTD9"/>
    <property type="match status" value="1"/>
</dbReference>
<protein>
    <submittedName>
        <fullName evidence="2">DUF2169 domain-containing protein</fullName>
    </submittedName>
</protein>
<feature type="domain" description="DUF2169" evidence="1">
    <location>
        <begin position="24"/>
        <end position="296"/>
    </location>
</feature>
<dbReference type="RefSeq" id="WP_028625648.1">
    <property type="nucleotide sequence ID" value="NZ_BSOM01000021.1"/>
</dbReference>
<dbReference type="AlphaFoldDB" id="A0AAD0R028"/>
<gene>
    <name evidence="2" type="ORF">DVB73_06765</name>
</gene>
<dbReference type="Pfam" id="PF00805">
    <property type="entry name" value="Pentapeptide"/>
    <property type="match status" value="2"/>
</dbReference>
<organism evidence="2 3">
    <name type="scientific">Pseudomonas plecoglossicida</name>
    <dbReference type="NCBI Taxonomy" id="70775"/>
    <lineage>
        <taxon>Bacteria</taxon>
        <taxon>Pseudomonadati</taxon>
        <taxon>Pseudomonadota</taxon>
        <taxon>Gammaproteobacteria</taxon>
        <taxon>Pseudomonadales</taxon>
        <taxon>Pseudomonadaceae</taxon>
        <taxon>Pseudomonas</taxon>
    </lineage>
</organism>
<sequence length="873" mass="93972">MQHKIDGKGLLLTARYRSPESECLVVTVGLLVDSDTGEVFATEDAWVWVTQRFAGQAFDRGLKKRTGTFAVHGQAYALNDAQGAGMEVRVQVGARHKCLHAFPPRSWNKHLLGWRAVAKGRLESLPLTLENTFGGEMYADNPIGQGYQLDPKAFEGSVVAPIEAAGCPALHPADQPAPATFLPLPPYSAARAGFLGTLDAQWTAHRAPWPPLDVDPRWFDEVAQDQCHDQYWRGDEAWSVTGMHPHLPRLEGCLPGHRPRLFVEFQERPDSVEEAHLDLDTIWLFPDAQRLLLLYRVQIPVRDPDATDITALGLVCELADDPVVSGQAWVRHLWVSPGADEVQIDEQIDPEAMPACDVPALASVAQAAADRVYDEVANGFTQAVDAVKALTAKLGVAFDPASFKPPSRPDIAGMVAQIKDTSSTPFDAVSHEASIRTAVAQAQIQANEQAARLVGAAGLEAQLQQVQAMAVDGVPLAAMDLDDVTQHLPAEQAALRASLAAGLLRANELEAEIRSKVDAAREELAAITPAATTAPQGEVQVPADWTRERVQAVYQAGNSLAGQRFVNLDLSALDLSNADLRTSQFEGCQLQGCTLTAADLRECVFIDCAMNEVRLQRACLDGAFFQRCDLERGLFDGASINVGYAEDSSFAEASLAKVQLTDGQFSGCVFRMANFTEAQLHGVRLLSCVLDAVCAQQASLVGSQWQSCTAHALNIDGANLQSTLWSALSGQRISARGANLNDLRVDQMSRLSAACFDQANLSNASLDGASLTGASLRGACLDRALFSLCDLSASNGNRLSARGADFTGSDLTRACWLGANLMEASLRKVTLDGVDLSGSNLHAAFTDAVRGTQVRLDHALLTRCRIREDLARA</sequence>
<dbReference type="GeneID" id="49613118"/>
<dbReference type="InterPro" id="IPR051082">
    <property type="entry name" value="Pentapeptide-BTB/POZ_domain"/>
</dbReference>
<dbReference type="Proteomes" id="UP000256503">
    <property type="component" value="Chromosome"/>
</dbReference>
<accession>A0AAD0R028</accession>
<proteinExistence type="predicted"/>